<dbReference type="SUPFAM" id="SSF50692">
    <property type="entry name" value="ADC-like"/>
    <property type="match status" value="1"/>
</dbReference>
<dbReference type="Pfam" id="PF01568">
    <property type="entry name" value="Molydop_binding"/>
    <property type="match status" value="1"/>
</dbReference>
<proteinExistence type="predicted"/>
<evidence type="ECO:0000313" key="3">
    <source>
        <dbReference type="EMBL" id="EUA42455.1"/>
    </source>
</evidence>
<dbReference type="InterPro" id="IPR050123">
    <property type="entry name" value="Prok_molybdopt-oxidoreductase"/>
</dbReference>
<dbReference type="GO" id="GO:0043546">
    <property type="term" value="F:molybdopterin cofactor binding"/>
    <property type="evidence" value="ECO:0007669"/>
    <property type="project" value="InterPro"/>
</dbReference>
<dbReference type="GO" id="GO:0016491">
    <property type="term" value="F:oxidoreductase activity"/>
    <property type="evidence" value="ECO:0007669"/>
    <property type="project" value="UniProtKB-KW"/>
</dbReference>
<dbReference type="AlphaFoldDB" id="X8BHB0"/>
<evidence type="ECO:0000259" key="2">
    <source>
        <dbReference type="Pfam" id="PF01568"/>
    </source>
</evidence>
<protein>
    <submittedName>
        <fullName evidence="3">Molybdopterin dinucleotide binding domain protein</fullName>
    </submittedName>
</protein>
<sequence>MSPQDADRLGLADGAPARVITAAGTAQAVVEITDMMQPGHVSLPNGLGVDHPDHGRVGVAPNDLTSLGWRDAFAGTPWHKHVPARVEAV</sequence>
<gene>
    <name evidence="3" type="ORF">I553_6315</name>
</gene>
<feature type="domain" description="Molybdopterin dinucleotide-binding" evidence="2">
    <location>
        <begin position="1"/>
        <end position="83"/>
    </location>
</feature>
<dbReference type="PANTHER" id="PTHR43105">
    <property type="entry name" value="RESPIRATORY NITRATE REDUCTASE"/>
    <property type="match status" value="1"/>
</dbReference>
<comment type="caution">
    <text evidence="3">The sequence shown here is derived from an EMBL/GenBank/DDBJ whole genome shotgun (WGS) entry which is preliminary data.</text>
</comment>
<dbReference type="InterPro" id="IPR009010">
    <property type="entry name" value="Asp_de-COase-like_dom_sf"/>
</dbReference>
<reference evidence="3" key="1">
    <citation type="submission" date="2014-01" db="EMBL/GenBank/DDBJ databases">
        <authorList>
            <person name="Brown-Elliot B."/>
            <person name="Wallace R."/>
            <person name="Lenaerts A."/>
            <person name="Ordway D."/>
            <person name="DeGroote M.A."/>
            <person name="Parker T."/>
            <person name="Sizemore C."/>
            <person name="Tallon L.J."/>
            <person name="Sadzewicz L.K."/>
            <person name="Sengamalay N."/>
            <person name="Fraser C.M."/>
            <person name="Hine E."/>
            <person name="Shefchek K.A."/>
            <person name="Das S.P."/>
            <person name="Tettelin H."/>
        </authorList>
    </citation>
    <scope>NUCLEOTIDE SEQUENCE [LARGE SCALE GENOMIC DNA]</scope>
    <source>
        <strain evidence="3">4042</strain>
    </source>
</reference>
<keyword evidence="1" id="KW-0560">Oxidoreductase</keyword>
<evidence type="ECO:0000256" key="1">
    <source>
        <dbReference type="ARBA" id="ARBA00023002"/>
    </source>
</evidence>
<dbReference type="PATRIC" id="fig|1299334.3.peg.4475"/>
<dbReference type="Gene3D" id="2.40.40.20">
    <property type="match status" value="1"/>
</dbReference>
<dbReference type="PANTHER" id="PTHR43105:SF9">
    <property type="entry name" value="NADPH-FE(3+) OXIDOREDUCTASE SUBUNIT ALPHA"/>
    <property type="match status" value="1"/>
</dbReference>
<name>X8BHB0_MYCXE</name>
<organism evidence="3">
    <name type="scientific">Mycobacterium xenopi 4042</name>
    <dbReference type="NCBI Taxonomy" id="1299334"/>
    <lineage>
        <taxon>Bacteria</taxon>
        <taxon>Bacillati</taxon>
        <taxon>Actinomycetota</taxon>
        <taxon>Actinomycetes</taxon>
        <taxon>Mycobacteriales</taxon>
        <taxon>Mycobacteriaceae</taxon>
        <taxon>Mycobacterium</taxon>
    </lineage>
</organism>
<accession>X8BHB0</accession>
<dbReference type="InterPro" id="IPR006657">
    <property type="entry name" value="MoPterin_dinucl-bd_dom"/>
</dbReference>
<dbReference type="EMBL" id="JAOB01000042">
    <property type="protein sequence ID" value="EUA42455.1"/>
    <property type="molecule type" value="Genomic_DNA"/>
</dbReference>
<dbReference type="GO" id="GO:0016020">
    <property type="term" value="C:membrane"/>
    <property type="evidence" value="ECO:0007669"/>
    <property type="project" value="TreeGrafter"/>
</dbReference>